<dbReference type="FunFam" id="3.30.428.10:FF:000006">
    <property type="entry name" value="m7GpppX diphosphatase"/>
    <property type="match status" value="1"/>
</dbReference>
<dbReference type="GO" id="GO:0140932">
    <property type="term" value="F:5'-(N(7)-methyl 5'-triphosphoguanosine)-[mRNA] diphosphatase activity"/>
    <property type="evidence" value="ECO:0007669"/>
    <property type="project" value="UniProtKB-EC"/>
</dbReference>
<evidence type="ECO:0000256" key="9">
    <source>
        <dbReference type="ARBA" id="ARBA00048222"/>
    </source>
</evidence>
<keyword evidence="12" id="KW-1185">Reference proteome</keyword>
<evidence type="ECO:0000256" key="2">
    <source>
        <dbReference type="ARBA" id="ARBA00010208"/>
    </source>
</evidence>
<evidence type="ECO:0000256" key="1">
    <source>
        <dbReference type="ARBA" id="ARBA00004123"/>
    </source>
</evidence>
<reference evidence="11 12" key="1">
    <citation type="journal article" date="2016" name="Mol. Biol. Evol.">
        <title>Genome-Wide Survey of Gut Fungi (Harpellales) Reveals the First Horizontally Transferred Ubiquitin Gene from a Mosquito Host.</title>
        <authorList>
            <person name="Wang Y."/>
            <person name="White M.M."/>
            <person name="Kvist S."/>
            <person name="Moncalvo J.M."/>
        </authorList>
    </citation>
    <scope>NUCLEOTIDE SEQUENCE [LARGE SCALE GENOMIC DNA]</scope>
    <source>
        <strain evidence="11 12">ALG-7-W6</strain>
    </source>
</reference>
<comment type="catalytic activity">
    <reaction evidence="9">
        <text>a 5'-end (N(7)-methyl 5'-triphosphoguanosine)-ribonucleoside in mRNA + H2O = N(7)-methyl-GMP + a 5'-end diphospho-ribonucleoside in mRNA + 2 H(+)</text>
        <dbReference type="Rhea" id="RHEA:65388"/>
        <dbReference type="Rhea" id="RHEA-COMP:17165"/>
        <dbReference type="Rhea" id="RHEA-COMP:17167"/>
        <dbReference type="ChEBI" id="CHEBI:15377"/>
        <dbReference type="ChEBI" id="CHEBI:15378"/>
        <dbReference type="ChEBI" id="CHEBI:58285"/>
        <dbReference type="ChEBI" id="CHEBI:156461"/>
        <dbReference type="ChEBI" id="CHEBI:167616"/>
        <dbReference type="EC" id="3.6.1.59"/>
    </reaction>
</comment>
<dbReference type="PIRSF" id="PIRSF028973">
    <property type="entry name" value="Scavenger_mRNA_decap_enz"/>
    <property type="match status" value="1"/>
</dbReference>
<dbReference type="Gene3D" id="3.30.200.40">
    <property type="entry name" value="Scavenger mRNA decapping enzyme, N-terminal domain"/>
    <property type="match status" value="1"/>
</dbReference>
<dbReference type="GO" id="GO:0000340">
    <property type="term" value="F:RNA 7-methylguanosine cap binding"/>
    <property type="evidence" value="ECO:0007669"/>
    <property type="project" value="TreeGrafter"/>
</dbReference>
<evidence type="ECO:0000256" key="7">
    <source>
        <dbReference type="ARBA" id="ARBA00029885"/>
    </source>
</evidence>
<feature type="active site" description="Nucleophile" evidence="10">
    <location>
        <position position="276"/>
    </location>
</feature>
<protein>
    <recommendedName>
        <fullName evidence="4">m7GpppX diphosphatase</fullName>
        <ecNumber evidence="3">3.6.1.59</ecNumber>
    </recommendedName>
    <alternativeName>
        <fullName evidence="8">Decapping scavenger enzyme</fullName>
    </alternativeName>
    <alternativeName>
        <fullName evidence="7">Scavenger mRNA-decapping enzyme DcpS</fullName>
    </alternativeName>
</protein>
<dbReference type="AlphaFoldDB" id="A0A1R0H4S5"/>
<dbReference type="GO" id="GO:0000290">
    <property type="term" value="P:deadenylation-dependent decapping of nuclear-transcribed mRNA"/>
    <property type="evidence" value="ECO:0007669"/>
    <property type="project" value="InterPro"/>
</dbReference>
<evidence type="ECO:0000256" key="4">
    <source>
        <dbReference type="ARBA" id="ARBA00015636"/>
    </source>
</evidence>
<dbReference type="Pfam" id="PF05652">
    <property type="entry name" value="DcpS"/>
    <property type="match status" value="1"/>
</dbReference>
<dbReference type="SUPFAM" id="SSF54197">
    <property type="entry name" value="HIT-like"/>
    <property type="match status" value="1"/>
</dbReference>
<keyword evidence="6" id="KW-0539">Nucleus</keyword>
<organism evidence="11 12">
    <name type="scientific">Smittium mucronatum</name>
    <dbReference type="NCBI Taxonomy" id="133383"/>
    <lineage>
        <taxon>Eukaryota</taxon>
        <taxon>Fungi</taxon>
        <taxon>Fungi incertae sedis</taxon>
        <taxon>Zoopagomycota</taxon>
        <taxon>Kickxellomycotina</taxon>
        <taxon>Harpellomycetes</taxon>
        <taxon>Harpellales</taxon>
        <taxon>Legeriomycetaceae</taxon>
        <taxon>Smittium</taxon>
    </lineage>
</organism>
<dbReference type="PANTHER" id="PTHR12978">
    <property type="entry name" value="HISTIDINE TRIAD HIT PROTEIN MEMBER"/>
    <property type="match status" value="1"/>
</dbReference>
<dbReference type="InterPro" id="IPR011145">
    <property type="entry name" value="Scavenger_mRNA_decap_enz_N"/>
</dbReference>
<dbReference type="InterPro" id="IPR008594">
    <property type="entry name" value="DcpS/DCS2"/>
</dbReference>
<comment type="similarity">
    <text evidence="2">Belongs to the HIT family.</text>
</comment>
<dbReference type="PANTHER" id="PTHR12978:SF0">
    <property type="entry name" value="M7GPPPX DIPHOSPHATASE"/>
    <property type="match status" value="1"/>
</dbReference>
<evidence type="ECO:0000313" key="11">
    <source>
        <dbReference type="EMBL" id="OLY84123.1"/>
    </source>
</evidence>
<dbReference type="GO" id="GO:0005634">
    <property type="term" value="C:nucleus"/>
    <property type="evidence" value="ECO:0007669"/>
    <property type="project" value="UniProtKB-SubCell"/>
</dbReference>
<evidence type="ECO:0000313" key="12">
    <source>
        <dbReference type="Proteomes" id="UP000187455"/>
    </source>
</evidence>
<evidence type="ECO:0000256" key="6">
    <source>
        <dbReference type="ARBA" id="ARBA00023242"/>
    </source>
</evidence>
<comment type="caution">
    <text evidence="11">The sequence shown here is derived from an EMBL/GenBank/DDBJ whole genome shotgun (WGS) entry which is preliminary data.</text>
</comment>
<sequence>MDSAESIKAFSEKVRTFIPIEILNEDTSKKSVAILGKISNEKDFVSILLLEKSAFGLLHESSSPNPNAVNFDLKQVEQFLNSYHHSSLTENDIYSWADGSPHFLPQNPVEKKCKSLYMFESCGVKYTLIHPATEKHISKHSFQRLFTILETVQMYQAVTLDYIKNDPISRIQWVYNILESKAETDKVIYRNDDPLDGFVLLPDFKWDGVSLSSLYFIAFVTDKSIKSLRDISFSNLTLLKTIKSKATQAISAKYPDFDVRQLSFYVHYHPSYYLFHVHITNVNIDSKGCIAGRAHLLDAIIDNIENIRPDYYQVASIPLILGENHPLYTKLVNYKN</sequence>
<gene>
    <name evidence="11" type="ORF">AYI68_g1721</name>
</gene>
<dbReference type="EC" id="3.6.1.59" evidence="3"/>
<dbReference type="EMBL" id="LSSL01000610">
    <property type="protein sequence ID" value="OLY84123.1"/>
    <property type="molecule type" value="Genomic_DNA"/>
</dbReference>
<proteinExistence type="inferred from homology"/>
<dbReference type="SUPFAM" id="SSF102860">
    <property type="entry name" value="mRNA decapping enzyme DcpS N-terminal domain"/>
    <property type="match status" value="1"/>
</dbReference>
<evidence type="ECO:0000256" key="5">
    <source>
        <dbReference type="ARBA" id="ARBA00022801"/>
    </source>
</evidence>
<dbReference type="OrthoDB" id="10264956at2759"/>
<dbReference type="InterPro" id="IPR036265">
    <property type="entry name" value="HIT-like_sf"/>
</dbReference>
<dbReference type="Pfam" id="PF11969">
    <property type="entry name" value="DcpS_C"/>
    <property type="match status" value="1"/>
</dbReference>
<dbReference type="GO" id="GO:0000932">
    <property type="term" value="C:P-body"/>
    <property type="evidence" value="ECO:0007669"/>
    <property type="project" value="TreeGrafter"/>
</dbReference>
<accession>A0A1R0H4S5</accession>
<evidence type="ECO:0000256" key="10">
    <source>
        <dbReference type="PIRSR" id="PIRSR028973-1"/>
    </source>
</evidence>
<keyword evidence="5" id="KW-0378">Hydrolase</keyword>
<evidence type="ECO:0000256" key="3">
    <source>
        <dbReference type="ARBA" id="ARBA00012520"/>
    </source>
</evidence>
<dbReference type="Proteomes" id="UP000187455">
    <property type="component" value="Unassembled WGS sequence"/>
</dbReference>
<name>A0A1R0H4S5_9FUNG</name>
<dbReference type="STRING" id="133383.A0A1R0H4S5"/>
<comment type="subcellular location">
    <subcellularLocation>
        <location evidence="1">Nucleus</location>
    </subcellularLocation>
</comment>
<dbReference type="Gene3D" id="3.30.428.10">
    <property type="entry name" value="HIT-like"/>
    <property type="match status" value="1"/>
</dbReference>
<evidence type="ECO:0000256" key="8">
    <source>
        <dbReference type="ARBA" id="ARBA00030609"/>
    </source>
</evidence>